<dbReference type="EMBL" id="JAFCIX010000066">
    <property type="protein sequence ID" value="KAH6599378.1"/>
    <property type="molecule type" value="Genomic_DNA"/>
</dbReference>
<dbReference type="Proteomes" id="UP001648503">
    <property type="component" value="Unassembled WGS sequence"/>
</dbReference>
<keyword evidence="4 8" id="KW-1133">Transmembrane helix</keyword>
<dbReference type="SUPFAM" id="SSF52343">
    <property type="entry name" value="Ferredoxin reductase-like, C-terminal NADP-linked domain"/>
    <property type="match status" value="1"/>
</dbReference>
<reference evidence="10 11" key="1">
    <citation type="submission" date="2021-02" db="EMBL/GenBank/DDBJ databases">
        <title>Variation within the Batrachochytrium salamandrivorans European outbreak.</title>
        <authorList>
            <person name="Kelly M."/>
            <person name="Pasmans F."/>
            <person name="Shea T.P."/>
            <person name="Munoz J.F."/>
            <person name="Carranza S."/>
            <person name="Cuomo C.A."/>
            <person name="Martel A."/>
        </authorList>
    </citation>
    <scope>NUCLEOTIDE SEQUENCE [LARGE SCALE GENOMIC DNA]</scope>
    <source>
        <strain evidence="10 11">AMFP18/2</strain>
    </source>
</reference>
<dbReference type="Pfam" id="PF01794">
    <property type="entry name" value="Ferric_reduct"/>
    <property type="match status" value="1"/>
</dbReference>
<feature type="transmembrane region" description="Helical" evidence="8">
    <location>
        <begin position="171"/>
        <end position="192"/>
    </location>
</feature>
<dbReference type="InterPro" id="IPR050369">
    <property type="entry name" value="RBOH/FRE"/>
</dbReference>
<keyword evidence="2 8" id="KW-0812">Transmembrane</keyword>
<feature type="transmembrane region" description="Helical" evidence="8">
    <location>
        <begin position="43"/>
        <end position="61"/>
    </location>
</feature>
<dbReference type="InterPro" id="IPR017938">
    <property type="entry name" value="Riboflavin_synthase-like_b-brl"/>
</dbReference>
<proteinExistence type="predicted"/>
<dbReference type="Pfam" id="PF08022">
    <property type="entry name" value="FAD_binding_8"/>
    <property type="match status" value="1"/>
</dbReference>
<organism evidence="10 11">
    <name type="scientific">Batrachochytrium salamandrivorans</name>
    <dbReference type="NCBI Taxonomy" id="1357716"/>
    <lineage>
        <taxon>Eukaryota</taxon>
        <taxon>Fungi</taxon>
        <taxon>Fungi incertae sedis</taxon>
        <taxon>Chytridiomycota</taxon>
        <taxon>Chytridiomycota incertae sedis</taxon>
        <taxon>Chytridiomycetes</taxon>
        <taxon>Rhizophydiales</taxon>
        <taxon>Rhizophydiales incertae sedis</taxon>
        <taxon>Batrachochytrium</taxon>
    </lineage>
</organism>
<evidence type="ECO:0000256" key="6">
    <source>
        <dbReference type="ARBA" id="ARBA00023065"/>
    </source>
</evidence>
<dbReference type="Pfam" id="PF08030">
    <property type="entry name" value="NAD_binding_6"/>
    <property type="match status" value="1"/>
</dbReference>
<dbReference type="PANTHER" id="PTHR11972:SF69">
    <property type="entry name" value="FERRIC REDUCTION OXIDASE 6-RELATED"/>
    <property type="match status" value="1"/>
</dbReference>
<dbReference type="InterPro" id="IPR017927">
    <property type="entry name" value="FAD-bd_FR_type"/>
</dbReference>
<dbReference type="SFLD" id="SFLDS00052">
    <property type="entry name" value="Ferric_Reductase_Domain"/>
    <property type="match status" value="1"/>
</dbReference>
<evidence type="ECO:0000256" key="7">
    <source>
        <dbReference type="ARBA" id="ARBA00023136"/>
    </source>
</evidence>
<feature type="transmembrane region" description="Helical" evidence="8">
    <location>
        <begin position="198"/>
        <end position="216"/>
    </location>
</feature>
<dbReference type="PROSITE" id="PS51384">
    <property type="entry name" value="FAD_FR"/>
    <property type="match status" value="1"/>
</dbReference>
<keyword evidence="6" id="KW-0406">Ion transport</keyword>
<evidence type="ECO:0000259" key="9">
    <source>
        <dbReference type="PROSITE" id="PS51384"/>
    </source>
</evidence>
<dbReference type="InterPro" id="IPR013121">
    <property type="entry name" value="Fe_red_NAD-bd_6"/>
</dbReference>
<evidence type="ECO:0000256" key="5">
    <source>
        <dbReference type="ARBA" id="ARBA00023002"/>
    </source>
</evidence>
<comment type="caution">
    <text evidence="10">The sequence shown here is derived from an EMBL/GenBank/DDBJ whole genome shotgun (WGS) entry which is preliminary data.</text>
</comment>
<evidence type="ECO:0000256" key="4">
    <source>
        <dbReference type="ARBA" id="ARBA00022989"/>
    </source>
</evidence>
<dbReference type="Gene3D" id="3.40.50.80">
    <property type="entry name" value="Nucleotide-binding domain of ferredoxin-NADP reductase (FNR) module"/>
    <property type="match status" value="1"/>
</dbReference>
<dbReference type="InterPro" id="IPR013130">
    <property type="entry name" value="Fe3_Rdtase_TM_dom"/>
</dbReference>
<evidence type="ECO:0000256" key="8">
    <source>
        <dbReference type="SAM" id="Phobius"/>
    </source>
</evidence>
<keyword evidence="11" id="KW-1185">Reference proteome</keyword>
<sequence>MALLYKKDHLGAAHTYAVLVGVLVAVGILPWKRLIRGSFNNVFLRSLNSIPLVTIPFWPYLSLSDLVFIAIYLALTVLFGITDISVLNDTDVPRFGFMALSNLAVLTLLPQRNSLLSAFFGISRERCLLFHSILGTVTILLSLLHGSLYLYEWSYYDFLIESINSRAMITYGLASGGVMSLVLLTSAVTPIRRLSFELFYWIHILSYPAMLALLFLHTSHSVEFFCPGAILYGVDRLLRIVRALRPAKIIESVAVDDLLIRLKFEQPTFLGSFGKARAGQYFFVQFPAISLFEWHPFSMISSEDDFIVDDRKADNGSKTSFELVDTNKESLSNDSRSSYQHGLISFIRHRQSKSQQYELAIRREGHFTRKLHEHIGNGKSLSVLVDGPYGRSFDGVMDRDTILLVAGGVGITPLISILQTIMSRNQNSAHDTPRIHVRLIWVVRDSDNFNWFEKELSEATANGIKIHLFATCACEDSTEKTSHLPVSVEFSRPSIIDIMRDMVGDRKSGNVSVAVCGTQSLVTTVKHSARLASTSCGMFIVFSETFSL</sequence>
<dbReference type="SUPFAM" id="SSF63380">
    <property type="entry name" value="Riboflavin synthase domain-like"/>
    <property type="match status" value="1"/>
</dbReference>
<gene>
    <name evidence="10" type="ORF">BASA50_003075</name>
</gene>
<keyword evidence="7 8" id="KW-0472">Membrane</keyword>
<evidence type="ECO:0000313" key="10">
    <source>
        <dbReference type="EMBL" id="KAH6599378.1"/>
    </source>
</evidence>
<feature type="transmembrane region" description="Helical" evidence="8">
    <location>
        <begin position="67"/>
        <end position="87"/>
    </location>
</feature>
<comment type="subcellular location">
    <subcellularLocation>
        <location evidence="1">Membrane</location>
        <topology evidence="1">Multi-pass membrane protein</topology>
    </subcellularLocation>
</comment>
<evidence type="ECO:0000256" key="3">
    <source>
        <dbReference type="ARBA" id="ARBA00022982"/>
    </source>
</evidence>
<feature type="transmembrane region" description="Helical" evidence="8">
    <location>
        <begin position="128"/>
        <end position="151"/>
    </location>
</feature>
<keyword evidence="5" id="KW-0560">Oxidoreductase</keyword>
<dbReference type="CDD" id="cd06186">
    <property type="entry name" value="NOX_Duox_like_FAD_NADP"/>
    <property type="match status" value="1"/>
</dbReference>
<protein>
    <recommendedName>
        <fullName evidence="9">FAD-binding FR-type domain-containing protein</fullName>
    </recommendedName>
</protein>
<evidence type="ECO:0000256" key="1">
    <source>
        <dbReference type="ARBA" id="ARBA00004141"/>
    </source>
</evidence>
<dbReference type="SFLD" id="SFLDG01168">
    <property type="entry name" value="Ferric_reductase_subgroup_(FRE"/>
    <property type="match status" value="1"/>
</dbReference>
<keyword evidence="3" id="KW-0249">Electron transport</keyword>
<keyword evidence="6" id="KW-0813">Transport</keyword>
<dbReference type="InterPro" id="IPR013112">
    <property type="entry name" value="FAD-bd_8"/>
</dbReference>
<evidence type="ECO:0000256" key="2">
    <source>
        <dbReference type="ARBA" id="ARBA00022692"/>
    </source>
</evidence>
<name>A0ABQ8FJI9_9FUNG</name>
<dbReference type="InterPro" id="IPR039261">
    <property type="entry name" value="FNR_nucleotide-bd"/>
</dbReference>
<feature type="transmembrane region" description="Helical" evidence="8">
    <location>
        <begin position="12"/>
        <end position="31"/>
    </location>
</feature>
<accession>A0ABQ8FJI9</accession>
<feature type="domain" description="FAD-binding FR-type" evidence="9">
    <location>
        <begin position="242"/>
        <end position="395"/>
    </location>
</feature>
<evidence type="ECO:0000313" key="11">
    <source>
        <dbReference type="Proteomes" id="UP001648503"/>
    </source>
</evidence>
<dbReference type="PANTHER" id="PTHR11972">
    <property type="entry name" value="NADPH OXIDASE"/>
    <property type="match status" value="1"/>
</dbReference>